<keyword evidence="3" id="KW-0560">Oxidoreductase</keyword>
<dbReference type="Gene3D" id="3.90.180.10">
    <property type="entry name" value="Medium-chain alcohol dehydrogenases, catalytic domain"/>
    <property type="match status" value="1"/>
</dbReference>
<feature type="domain" description="Alcohol dehydrogenase-like C-terminal" evidence="4">
    <location>
        <begin position="184"/>
        <end position="315"/>
    </location>
</feature>
<dbReference type="GO" id="GO:0008270">
    <property type="term" value="F:zinc ion binding"/>
    <property type="evidence" value="ECO:0007669"/>
    <property type="project" value="InterPro"/>
</dbReference>
<protein>
    <recommendedName>
        <fullName evidence="7">Enoyl reductase (ER) domain-containing protein</fullName>
    </recommendedName>
</protein>
<dbReference type="Pfam" id="PF00107">
    <property type="entry name" value="ADH_zinc_N"/>
    <property type="match status" value="1"/>
</dbReference>
<keyword evidence="1" id="KW-0479">Metal-binding</keyword>
<dbReference type="AlphaFoldDB" id="A0A0F9LGC5"/>
<name>A0A0F9LGC5_9ZZZZ</name>
<evidence type="ECO:0000313" key="6">
    <source>
        <dbReference type="EMBL" id="KKM92553.1"/>
    </source>
</evidence>
<keyword evidence="2" id="KW-0862">Zinc</keyword>
<reference evidence="6" key="1">
    <citation type="journal article" date="2015" name="Nature">
        <title>Complex archaea that bridge the gap between prokaryotes and eukaryotes.</title>
        <authorList>
            <person name="Spang A."/>
            <person name="Saw J.H."/>
            <person name="Jorgensen S.L."/>
            <person name="Zaremba-Niedzwiedzka K."/>
            <person name="Martijn J."/>
            <person name="Lind A.E."/>
            <person name="van Eijk R."/>
            <person name="Schleper C."/>
            <person name="Guy L."/>
            <person name="Ettema T.J."/>
        </authorList>
    </citation>
    <scope>NUCLEOTIDE SEQUENCE</scope>
</reference>
<proteinExistence type="predicted"/>
<evidence type="ECO:0008006" key="7">
    <source>
        <dbReference type="Google" id="ProtNLM"/>
    </source>
</evidence>
<feature type="domain" description="Alcohol dehydrogenase-like N-terminal" evidence="5">
    <location>
        <begin position="25"/>
        <end position="135"/>
    </location>
</feature>
<evidence type="ECO:0000256" key="2">
    <source>
        <dbReference type="ARBA" id="ARBA00022833"/>
    </source>
</evidence>
<dbReference type="PROSITE" id="PS00059">
    <property type="entry name" value="ADH_ZINC"/>
    <property type="match status" value="1"/>
</dbReference>
<dbReference type="InterPro" id="IPR011032">
    <property type="entry name" value="GroES-like_sf"/>
</dbReference>
<dbReference type="SUPFAM" id="SSF50129">
    <property type="entry name" value="GroES-like"/>
    <property type="match status" value="1"/>
</dbReference>
<dbReference type="InterPro" id="IPR013154">
    <property type="entry name" value="ADH-like_N"/>
</dbReference>
<gene>
    <name evidence="6" type="ORF">LCGC14_1217270</name>
</gene>
<dbReference type="EMBL" id="LAZR01006377">
    <property type="protein sequence ID" value="KKM92553.1"/>
    <property type="molecule type" value="Genomic_DNA"/>
</dbReference>
<dbReference type="InterPro" id="IPR013149">
    <property type="entry name" value="ADH-like_C"/>
</dbReference>
<evidence type="ECO:0000259" key="4">
    <source>
        <dbReference type="Pfam" id="PF00107"/>
    </source>
</evidence>
<dbReference type="GO" id="GO:0016491">
    <property type="term" value="F:oxidoreductase activity"/>
    <property type="evidence" value="ECO:0007669"/>
    <property type="project" value="UniProtKB-KW"/>
</dbReference>
<accession>A0A0F9LGC5</accession>
<evidence type="ECO:0000259" key="5">
    <source>
        <dbReference type="Pfam" id="PF08240"/>
    </source>
</evidence>
<dbReference type="InterPro" id="IPR002328">
    <property type="entry name" value="ADH_Zn_CS"/>
</dbReference>
<evidence type="ECO:0000256" key="1">
    <source>
        <dbReference type="ARBA" id="ARBA00022723"/>
    </source>
</evidence>
<dbReference type="PANTHER" id="PTHR43401:SF2">
    <property type="entry name" value="L-THREONINE 3-DEHYDROGENASE"/>
    <property type="match status" value="1"/>
</dbReference>
<dbReference type="PANTHER" id="PTHR43401">
    <property type="entry name" value="L-THREONINE 3-DEHYDROGENASE"/>
    <property type="match status" value="1"/>
</dbReference>
<organism evidence="6">
    <name type="scientific">marine sediment metagenome</name>
    <dbReference type="NCBI Taxonomy" id="412755"/>
    <lineage>
        <taxon>unclassified sequences</taxon>
        <taxon>metagenomes</taxon>
        <taxon>ecological metagenomes</taxon>
    </lineage>
</organism>
<dbReference type="InterPro" id="IPR050129">
    <property type="entry name" value="Zn_alcohol_dh"/>
</dbReference>
<comment type="caution">
    <text evidence="6">The sequence shown here is derived from an EMBL/GenBank/DDBJ whole genome shotgun (WGS) entry which is preliminary data.</text>
</comment>
<evidence type="ECO:0000256" key="3">
    <source>
        <dbReference type="ARBA" id="ARBA00023002"/>
    </source>
</evidence>
<dbReference type="SUPFAM" id="SSF51735">
    <property type="entry name" value="NAD(P)-binding Rossmann-fold domains"/>
    <property type="match status" value="1"/>
</dbReference>
<dbReference type="Gene3D" id="3.40.50.720">
    <property type="entry name" value="NAD(P)-binding Rossmann-like Domain"/>
    <property type="match status" value="1"/>
</dbReference>
<dbReference type="InterPro" id="IPR036291">
    <property type="entry name" value="NAD(P)-bd_dom_sf"/>
</dbReference>
<dbReference type="Pfam" id="PF08240">
    <property type="entry name" value="ADH_N"/>
    <property type="match status" value="1"/>
</dbReference>
<sequence length="353" mass="38694">MLAAYFTGQKKFEIRENKNFDCPANGLIVKINACAICGTDLRVVEQADVKMGKWDIRFMPLPRIIGHEFSGTISEVGKDISGFTRGENVVIAPTIPCMSCLMCDRGFFEMCENLYVISYDCDGGFAEYCVIDSRIVNGNCVLKIDDTEDLDPFAMAEPLSCGIHCFHLSPVRKGDIVVIIGSGPLGCFVAELAKIYGAGKTIITGRSRDKLKRAEICDPDVTVQGTGDALKQRIFELTNGGGADLVITACSTPQAQQDALSIVARHGTINFFSGLSRNNSIVSIDTNLIHYREITIKGTHGSKPEQVKEAVSLIKNNIINMKKYISHQFHLKDIDKAFNQAFSGGRLKILVKP</sequence>